<protein>
    <submittedName>
        <fullName evidence="1">Uncharacterized protein</fullName>
    </submittedName>
</protein>
<proteinExistence type="predicted"/>
<dbReference type="Proteomes" id="UP000184428">
    <property type="component" value="Unassembled WGS sequence"/>
</dbReference>
<dbReference type="AlphaFoldDB" id="A0A1M7UXJ9"/>
<name>A0A1M7UXJ9_9ACTN</name>
<gene>
    <name evidence="1" type="ORF">SAMN05660350_04209</name>
</gene>
<evidence type="ECO:0000313" key="2">
    <source>
        <dbReference type="Proteomes" id="UP000184428"/>
    </source>
</evidence>
<reference evidence="1 2" key="1">
    <citation type="submission" date="2016-12" db="EMBL/GenBank/DDBJ databases">
        <authorList>
            <person name="Song W.-J."/>
            <person name="Kurnit D.M."/>
        </authorList>
    </citation>
    <scope>NUCLEOTIDE SEQUENCE [LARGE SCALE GENOMIC DNA]</scope>
    <source>
        <strain evidence="1 2">DSM 43162</strain>
    </source>
</reference>
<organism evidence="1 2">
    <name type="scientific">Geodermatophilus obscurus</name>
    <dbReference type="NCBI Taxonomy" id="1861"/>
    <lineage>
        <taxon>Bacteria</taxon>
        <taxon>Bacillati</taxon>
        <taxon>Actinomycetota</taxon>
        <taxon>Actinomycetes</taxon>
        <taxon>Geodermatophilales</taxon>
        <taxon>Geodermatophilaceae</taxon>
        <taxon>Geodermatophilus</taxon>
    </lineage>
</organism>
<sequence length="57" mass="6065">MPAPMSRLTTHLVEVARRNLDAFLPWSPLTGLGQASELAAQHPAFATGRDPQAAPEA</sequence>
<evidence type="ECO:0000313" key="1">
    <source>
        <dbReference type="EMBL" id="SHN87684.1"/>
    </source>
</evidence>
<accession>A0A1M7UXJ9</accession>
<dbReference type="EMBL" id="FRDM01000036">
    <property type="protein sequence ID" value="SHN87684.1"/>
    <property type="molecule type" value="Genomic_DNA"/>
</dbReference>